<dbReference type="Pfam" id="PF01041">
    <property type="entry name" value="DegT_DnrJ_EryC1"/>
    <property type="match status" value="1"/>
</dbReference>
<dbReference type="InterPro" id="IPR015421">
    <property type="entry name" value="PyrdxlP-dep_Trfase_major"/>
</dbReference>
<keyword evidence="3" id="KW-0808">Transferase</keyword>
<name>A0ABQ5WEM8_9HYPH</name>
<dbReference type="CDD" id="cd00616">
    <property type="entry name" value="AHBA_syn"/>
    <property type="match status" value="1"/>
</dbReference>
<comment type="caution">
    <text evidence="3">The sequence shown here is derived from an EMBL/GenBank/DDBJ whole genome shotgun (WGS) entry which is preliminary data.</text>
</comment>
<keyword evidence="3" id="KW-0032">Aminotransferase</keyword>
<proteinExistence type="inferred from homology"/>
<dbReference type="Gene3D" id="3.90.1150.10">
    <property type="entry name" value="Aspartate Aminotransferase, domain 1"/>
    <property type="match status" value="1"/>
</dbReference>
<dbReference type="EMBL" id="BSNS01000026">
    <property type="protein sequence ID" value="GLQ57955.1"/>
    <property type="molecule type" value="Genomic_DNA"/>
</dbReference>
<dbReference type="InterPro" id="IPR000653">
    <property type="entry name" value="DegT/StrS_aminotransferase"/>
</dbReference>
<reference evidence="4" key="1">
    <citation type="journal article" date="2019" name="Int. J. Syst. Evol. Microbiol.">
        <title>The Global Catalogue of Microorganisms (GCM) 10K type strain sequencing project: providing services to taxonomists for standard genome sequencing and annotation.</title>
        <authorList>
            <consortium name="The Broad Institute Genomics Platform"/>
            <consortium name="The Broad Institute Genome Sequencing Center for Infectious Disease"/>
            <person name="Wu L."/>
            <person name="Ma J."/>
        </authorList>
    </citation>
    <scope>NUCLEOTIDE SEQUENCE [LARGE SCALE GENOMIC DNA]</scope>
    <source>
        <strain evidence="4">NBRC 112416</strain>
    </source>
</reference>
<evidence type="ECO:0000313" key="4">
    <source>
        <dbReference type="Proteomes" id="UP001156691"/>
    </source>
</evidence>
<dbReference type="InterPro" id="IPR015422">
    <property type="entry name" value="PyrdxlP-dep_Trfase_small"/>
</dbReference>
<gene>
    <name evidence="3" type="ORF">GCM10010862_52140</name>
</gene>
<dbReference type="Gene3D" id="3.40.640.10">
    <property type="entry name" value="Type I PLP-dependent aspartate aminotransferase-like (Major domain)"/>
    <property type="match status" value="1"/>
</dbReference>
<dbReference type="InterPro" id="IPR015424">
    <property type="entry name" value="PyrdxlP-dep_Trfase"/>
</dbReference>
<keyword evidence="2" id="KW-0663">Pyridoxal phosphate</keyword>
<dbReference type="PANTHER" id="PTHR30244:SF34">
    <property type="entry name" value="DTDP-4-AMINO-4,6-DIDEOXYGALACTOSE TRANSAMINASE"/>
    <property type="match status" value="1"/>
</dbReference>
<evidence type="ECO:0000256" key="2">
    <source>
        <dbReference type="RuleBase" id="RU004508"/>
    </source>
</evidence>
<accession>A0ABQ5WEM8</accession>
<organism evidence="3 4">
    <name type="scientific">Devosia nitrariae</name>
    <dbReference type="NCBI Taxonomy" id="2071872"/>
    <lineage>
        <taxon>Bacteria</taxon>
        <taxon>Pseudomonadati</taxon>
        <taxon>Pseudomonadota</taxon>
        <taxon>Alphaproteobacteria</taxon>
        <taxon>Hyphomicrobiales</taxon>
        <taxon>Devosiaceae</taxon>
        <taxon>Devosia</taxon>
    </lineage>
</organism>
<evidence type="ECO:0000313" key="3">
    <source>
        <dbReference type="EMBL" id="GLQ57955.1"/>
    </source>
</evidence>
<dbReference type="RefSeq" id="WP_284343350.1">
    <property type="nucleotide sequence ID" value="NZ_BSNS01000026.1"/>
</dbReference>
<dbReference type="Proteomes" id="UP001156691">
    <property type="component" value="Unassembled WGS sequence"/>
</dbReference>
<dbReference type="PANTHER" id="PTHR30244">
    <property type="entry name" value="TRANSAMINASE"/>
    <property type="match status" value="1"/>
</dbReference>
<sequence length="408" mass="43452">MTDTHKLALNGGIPVFAGPLPTGSRFGAEELAELKEALDQNTLFYFYGQKVKTFARQFAEMHGAPAAVATSSGTAALHVAVGCLDLTPGDEVITSPVTDFGTVIGLLYQGLVPVFADLDPSNGLMTPQTVEAVVTDRTRAVLAVHLAGNPCDLTGLKALCERHGLALIEDCAQAFLARHGNSLVGTIGRFGCFSTNDYKHISTGDGGLLLVADETDAAKAAAFADKNYRRDLGSAMRRIDLLAPNLRMTELQGAVGIAQLKRLPSIVERRQAFGDGLRAALERIPGLTPMAVRPQDTCVYWFFTLTVDAGAFRGGRDALVEALKAEGLPACPGYLEEPLYKVPMLRNRTAFPGTNYPFDLAPLREPVFPGAEAYLADTIVLPVSEFYGADTLAGFIEALEKCTSALAG</sequence>
<evidence type="ECO:0000256" key="1">
    <source>
        <dbReference type="ARBA" id="ARBA00037999"/>
    </source>
</evidence>
<protein>
    <submittedName>
        <fullName evidence="3">Aminotransferase DegT</fullName>
    </submittedName>
</protein>
<dbReference type="SUPFAM" id="SSF53383">
    <property type="entry name" value="PLP-dependent transferases"/>
    <property type="match status" value="1"/>
</dbReference>
<keyword evidence="4" id="KW-1185">Reference proteome</keyword>
<comment type="similarity">
    <text evidence="1 2">Belongs to the DegT/DnrJ/EryC1 family.</text>
</comment>
<dbReference type="GO" id="GO:0008483">
    <property type="term" value="F:transaminase activity"/>
    <property type="evidence" value="ECO:0007669"/>
    <property type="project" value="UniProtKB-KW"/>
</dbReference>